<dbReference type="CDD" id="cd03784">
    <property type="entry name" value="GT1_Gtf-like"/>
    <property type="match status" value="1"/>
</dbReference>
<protein>
    <submittedName>
        <fullName evidence="7">Activator-dependent family glycosyltransferase</fullName>
    </submittedName>
</protein>
<name>A0ABW5H3I5_9PSEU</name>
<evidence type="ECO:0000256" key="2">
    <source>
        <dbReference type="ARBA" id="ARBA00022676"/>
    </source>
</evidence>
<evidence type="ECO:0000259" key="5">
    <source>
        <dbReference type="Pfam" id="PF06722"/>
    </source>
</evidence>
<keyword evidence="2" id="KW-0328">Glycosyltransferase</keyword>
<dbReference type="Gene3D" id="3.40.50.2000">
    <property type="entry name" value="Glycogen Phosphorylase B"/>
    <property type="match status" value="2"/>
</dbReference>
<evidence type="ECO:0000256" key="3">
    <source>
        <dbReference type="ARBA" id="ARBA00022679"/>
    </source>
</evidence>
<dbReference type="InterPro" id="IPR050426">
    <property type="entry name" value="Glycosyltransferase_28"/>
</dbReference>
<dbReference type="InterPro" id="IPR030953">
    <property type="entry name" value="Glycosyl_450act"/>
</dbReference>
<evidence type="ECO:0000256" key="1">
    <source>
        <dbReference type="ARBA" id="ARBA00006962"/>
    </source>
</evidence>
<keyword evidence="3" id="KW-0808">Transferase</keyword>
<evidence type="ECO:0000256" key="4">
    <source>
        <dbReference type="ARBA" id="ARBA00023194"/>
    </source>
</evidence>
<sequence>MKVLFTTFAANAHFYNLVPMAWALRAAGHDVRVAAQPDLADSIVRAGLPAVEVGPVLDLGGRSGKVQERPTGKTVFDYEFDITETRAERLTPDYVRGVFSTWCSIALDELSQDAALDDLVGFARSWKPDLVVWDALTYMGPIAARACGAAHVRMLFGLDHWARMRGLFTELCGAGGADPMAEWLSGKLERYGCVFDEELVLGQRTLDPLPPWTRFPVGVDYLPVRHVPYNGPSTVPSWLSEPPARRRVCVTLGMSRRDLWGDDQFSAEDLFAAVADLDIEVIATLTARQAESASAVPENVRLFDFVPLDALLPTCAAVIHHGGAGTLGNAVVHGVPQLVIPGNLWDKAGLADLLAGQGAGLVLEHDQVTAEQLRTQLLRLLDEPSFATSAEKARAQVLEAPAPAGIVPELERLVSGQPFTPGAGAR</sequence>
<dbReference type="InterPro" id="IPR010610">
    <property type="entry name" value="EryCIII-like_C"/>
</dbReference>
<evidence type="ECO:0000259" key="6">
    <source>
        <dbReference type="Pfam" id="PF21036"/>
    </source>
</evidence>
<dbReference type="SUPFAM" id="SSF53756">
    <property type="entry name" value="UDP-Glycosyltransferase/glycogen phosphorylase"/>
    <property type="match status" value="1"/>
</dbReference>
<gene>
    <name evidence="7" type="ORF">ACFSVL_10245</name>
</gene>
<dbReference type="RefSeq" id="WP_378302803.1">
    <property type="nucleotide sequence ID" value="NZ_JBHUKS010000006.1"/>
</dbReference>
<dbReference type="Pfam" id="PF06722">
    <property type="entry name" value="EryCIII-like_C"/>
    <property type="match status" value="1"/>
</dbReference>
<dbReference type="Pfam" id="PF21036">
    <property type="entry name" value="EryCIII-like_N"/>
    <property type="match status" value="1"/>
</dbReference>
<dbReference type="PANTHER" id="PTHR48050:SF13">
    <property type="entry name" value="STEROL 3-BETA-GLUCOSYLTRANSFERASE UGT80A2"/>
    <property type="match status" value="1"/>
</dbReference>
<dbReference type="InterPro" id="IPR002213">
    <property type="entry name" value="UDP_glucos_trans"/>
</dbReference>
<comment type="similarity">
    <text evidence="1">Belongs to the glycosyltransferase 28 family.</text>
</comment>
<keyword evidence="8" id="KW-1185">Reference proteome</keyword>
<organism evidence="7 8">
    <name type="scientific">Amycolatopsis silviterrae</name>
    <dbReference type="NCBI Taxonomy" id="1656914"/>
    <lineage>
        <taxon>Bacteria</taxon>
        <taxon>Bacillati</taxon>
        <taxon>Actinomycetota</taxon>
        <taxon>Actinomycetes</taxon>
        <taxon>Pseudonocardiales</taxon>
        <taxon>Pseudonocardiaceae</taxon>
        <taxon>Amycolatopsis</taxon>
    </lineage>
</organism>
<comment type="caution">
    <text evidence="7">The sequence shown here is derived from an EMBL/GenBank/DDBJ whole genome shotgun (WGS) entry which is preliminary data.</text>
</comment>
<proteinExistence type="inferred from homology"/>
<reference evidence="8" key="1">
    <citation type="journal article" date="2019" name="Int. J. Syst. Evol. Microbiol.">
        <title>The Global Catalogue of Microorganisms (GCM) 10K type strain sequencing project: providing services to taxonomists for standard genome sequencing and annotation.</title>
        <authorList>
            <consortium name="The Broad Institute Genomics Platform"/>
            <consortium name="The Broad Institute Genome Sequencing Center for Infectious Disease"/>
            <person name="Wu L."/>
            <person name="Ma J."/>
        </authorList>
    </citation>
    <scope>NUCLEOTIDE SEQUENCE [LARGE SCALE GENOMIC DNA]</scope>
    <source>
        <strain evidence="8">CGMCC 4.7641</strain>
    </source>
</reference>
<evidence type="ECO:0000313" key="7">
    <source>
        <dbReference type="EMBL" id="MFD2467775.1"/>
    </source>
</evidence>
<accession>A0ABW5H3I5</accession>
<feature type="domain" description="Erythromycin biosynthesis protein CIII-like C-terminal" evidence="5">
    <location>
        <begin position="270"/>
        <end position="413"/>
    </location>
</feature>
<dbReference type="NCBIfam" id="TIGR04516">
    <property type="entry name" value="glycosyl_450act"/>
    <property type="match status" value="1"/>
</dbReference>
<evidence type="ECO:0000313" key="8">
    <source>
        <dbReference type="Proteomes" id="UP001597483"/>
    </source>
</evidence>
<dbReference type="InterPro" id="IPR048284">
    <property type="entry name" value="EryCIII-like_N"/>
</dbReference>
<feature type="domain" description="Erythromycin biosynthesis protein CIII-like N-terminal" evidence="6">
    <location>
        <begin position="22"/>
        <end position="253"/>
    </location>
</feature>
<dbReference type="EMBL" id="JBHUKS010000006">
    <property type="protein sequence ID" value="MFD2467775.1"/>
    <property type="molecule type" value="Genomic_DNA"/>
</dbReference>
<dbReference type="Proteomes" id="UP001597483">
    <property type="component" value="Unassembled WGS sequence"/>
</dbReference>
<dbReference type="PANTHER" id="PTHR48050">
    <property type="entry name" value="STEROL 3-BETA-GLUCOSYLTRANSFERASE"/>
    <property type="match status" value="1"/>
</dbReference>
<keyword evidence="4" id="KW-0045">Antibiotic biosynthesis</keyword>